<dbReference type="GO" id="GO:0008033">
    <property type="term" value="P:tRNA processing"/>
    <property type="evidence" value="ECO:0007669"/>
    <property type="project" value="UniProtKB-UniRule"/>
</dbReference>
<sequence length="240" mass="27772">MGRNNYFEFKQFKVYQDRCPMKVCTDACTFGAWVELPKATRVLDIGSGTGLLSLMVAQRYHEASVMGIELHRDSYEQSLDNVRLSPFAPRLDIHHGAVQDFDPGGLFDAIITNPPFYQANLRSPNALKNRAHHAETLDFEDLLKSASRLLHPEGTFHILLPYEESLDFEALAKAYGFYPERILRLKDQETKKPFRRLTSYYRGEESSKKVIDNELIVFEGEERSYTDSFRRLLSPFYLIF</sequence>
<dbReference type="InterPro" id="IPR007848">
    <property type="entry name" value="Small_mtfrase_dom"/>
</dbReference>
<evidence type="ECO:0000256" key="2">
    <source>
        <dbReference type="ARBA" id="ARBA00022603"/>
    </source>
</evidence>
<comment type="catalytic activity">
    <reaction evidence="6">
        <text>adenosine(37) in tRNA1(Val) + S-adenosyl-L-methionine = N(6)-methyladenosine(37) in tRNA1(Val) + S-adenosyl-L-homocysteine + H(+)</text>
        <dbReference type="Rhea" id="RHEA:43160"/>
        <dbReference type="Rhea" id="RHEA-COMP:10369"/>
        <dbReference type="Rhea" id="RHEA-COMP:10370"/>
        <dbReference type="ChEBI" id="CHEBI:15378"/>
        <dbReference type="ChEBI" id="CHEBI:57856"/>
        <dbReference type="ChEBI" id="CHEBI:59789"/>
        <dbReference type="ChEBI" id="CHEBI:74411"/>
        <dbReference type="ChEBI" id="CHEBI:74449"/>
        <dbReference type="EC" id="2.1.1.223"/>
    </reaction>
</comment>
<dbReference type="SUPFAM" id="SSF53335">
    <property type="entry name" value="S-adenosyl-L-methionine-dependent methyltransferases"/>
    <property type="match status" value="1"/>
</dbReference>
<dbReference type="PANTHER" id="PTHR47739">
    <property type="entry name" value="TRNA1(VAL) (ADENINE(37)-N6)-METHYLTRANSFERASE"/>
    <property type="match status" value="1"/>
</dbReference>
<reference evidence="8 9" key="1">
    <citation type="submission" date="2018-03" db="EMBL/GenBank/DDBJ databases">
        <title>Genomic Encyclopedia of Archaeal and Bacterial Type Strains, Phase II (KMG-II): from individual species to whole genera.</title>
        <authorList>
            <person name="Goeker M."/>
        </authorList>
    </citation>
    <scope>NUCLEOTIDE SEQUENCE [LARGE SCALE GENOMIC DNA]</scope>
    <source>
        <strain evidence="8 9">DSM 100346</strain>
    </source>
</reference>
<dbReference type="GO" id="GO:0005737">
    <property type="term" value="C:cytoplasm"/>
    <property type="evidence" value="ECO:0007669"/>
    <property type="project" value="UniProtKB-SubCell"/>
</dbReference>
<dbReference type="EC" id="2.1.1.223" evidence="6"/>
<keyword evidence="1 6" id="KW-0963">Cytoplasm</keyword>
<evidence type="ECO:0000256" key="3">
    <source>
        <dbReference type="ARBA" id="ARBA00022679"/>
    </source>
</evidence>
<dbReference type="InterPro" id="IPR029063">
    <property type="entry name" value="SAM-dependent_MTases_sf"/>
</dbReference>
<feature type="domain" description="Methyltransferase small" evidence="7">
    <location>
        <begin position="38"/>
        <end position="130"/>
    </location>
</feature>
<dbReference type="PROSITE" id="PS00092">
    <property type="entry name" value="N6_MTASE"/>
    <property type="match status" value="1"/>
</dbReference>
<evidence type="ECO:0000313" key="8">
    <source>
        <dbReference type="EMBL" id="PWJ56795.1"/>
    </source>
</evidence>
<dbReference type="InterPro" id="IPR050210">
    <property type="entry name" value="tRNA_Adenine-N(6)_MTase"/>
</dbReference>
<evidence type="ECO:0000256" key="1">
    <source>
        <dbReference type="ARBA" id="ARBA00022490"/>
    </source>
</evidence>
<protein>
    <recommendedName>
        <fullName evidence="6">tRNA1(Val) (adenine(37)-N6)-methyltransferase</fullName>
        <ecNumber evidence="6">2.1.1.223</ecNumber>
    </recommendedName>
    <alternativeName>
        <fullName evidence="6">tRNA m6A37 methyltransferase</fullName>
    </alternativeName>
</protein>
<evidence type="ECO:0000256" key="6">
    <source>
        <dbReference type="HAMAP-Rule" id="MF_01872"/>
    </source>
</evidence>
<evidence type="ECO:0000259" key="7">
    <source>
        <dbReference type="Pfam" id="PF05175"/>
    </source>
</evidence>
<dbReference type="Gene3D" id="3.40.50.150">
    <property type="entry name" value="Vaccinia Virus protein VP39"/>
    <property type="match status" value="1"/>
</dbReference>
<dbReference type="InterPro" id="IPR022882">
    <property type="entry name" value="tRNA_adenine-N6_MeTrfase"/>
</dbReference>
<keyword evidence="9" id="KW-1185">Reference proteome</keyword>
<dbReference type="HAMAP" id="MF_01872">
    <property type="entry name" value="tRNA_methyltr_YfiC"/>
    <property type="match status" value="1"/>
</dbReference>
<evidence type="ECO:0000256" key="5">
    <source>
        <dbReference type="ARBA" id="ARBA00022694"/>
    </source>
</evidence>
<dbReference type="CDD" id="cd02440">
    <property type="entry name" value="AdoMet_MTases"/>
    <property type="match status" value="1"/>
</dbReference>
<comment type="subcellular location">
    <subcellularLocation>
        <location evidence="6">Cytoplasm</location>
    </subcellularLocation>
</comment>
<keyword evidence="4 6" id="KW-0949">S-adenosyl-L-methionine</keyword>
<dbReference type="Pfam" id="PF05175">
    <property type="entry name" value="MTS"/>
    <property type="match status" value="1"/>
</dbReference>
<proteinExistence type="inferred from homology"/>
<organism evidence="8 9">
    <name type="scientific">Dyadobacter jejuensis</name>
    <dbReference type="NCBI Taxonomy" id="1082580"/>
    <lineage>
        <taxon>Bacteria</taxon>
        <taxon>Pseudomonadati</taxon>
        <taxon>Bacteroidota</taxon>
        <taxon>Cytophagia</taxon>
        <taxon>Cytophagales</taxon>
        <taxon>Spirosomataceae</taxon>
        <taxon>Dyadobacter</taxon>
    </lineage>
</organism>
<keyword evidence="3 6" id="KW-0808">Transferase</keyword>
<dbReference type="OrthoDB" id="5383291at2"/>
<comment type="caution">
    <text evidence="8">The sequence shown here is derived from an EMBL/GenBank/DDBJ whole genome shotgun (WGS) entry which is preliminary data.</text>
</comment>
<dbReference type="GO" id="GO:0003676">
    <property type="term" value="F:nucleic acid binding"/>
    <property type="evidence" value="ECO:0007669"/>
    <property type="project" value="InterPro"/>
</dbReference>
<comment type="similarity">
    <text evidence="6">Belongs to the methyltransferase superfamily. tRNA (adenine-N(6)-)-methyltransferase family.</text>
</comment>
<dbReference type="EMBL" id="QGDT01000010">
    <property type="protein sequence ID" value="PWJ56795.1"/>
    <property type="molecule type" value="Genomic_DNA"/>
</dbReference>
<gene>
    <name evidence="8" type="ORF">CLV98_110106</name>
</gene>
<comment type="function">
    <text evidence="6">Specifically methylates the adenine in position 37 of tRNA(1)(Val) (anticodon cmo5UAC).</text>
</comment>
<keyword evidence="5 6" id="KW-0819">tRNA processing</keyword>
<dbReference type="Proteomes" id="UP000245880">
    <property type="component" value="Unassembled WGS sequence"/>
</dbReference>
<keyword evidence="2 6" id="KW-0489">Methyltransferase</keyword>
<dbReference type="RefSeq" id="WP_109676189.1">
    <property type="nucleotide sequence ID" value="NZ_QGDT01000010.1"/>
</dbReference>
<dbReference type="InterPro" id="IPR002052">
    <property type="entry name" value="DNA_methylase_N6_adenine_CS"/>
</dbReference>
<dbReference type="AlphaFoldDB" id="A0A316AG77"/>
<name>A0A316AG77_9BACT</name>
<evidence type="ECO:0000313" key="9">
    <source>
        <dbReference type="Proteomes" id="UP000245880"/>
    </source>
</evidence>
<dbReference type="PANTHER" id="PTHR47739:SF1">
    <property type="entry name" value="TRNA1(VAL) (ADENINE(37)-N6)-METHYLTRANSFERASE"/>
    <property type="match status" value="1"/>
</dbReference>
<dbReference type="GO" id="GO:0016430">
    <property type="term" value="F:tRNA (adenine-N6)-methyltransferase activity"/>
    <property type="evidence" value="ECO:0007669"/>
    <property type="project" value="UniProtKB-UniRule"/>
</dbReference>
<evidence type="ECO:0000256" key="4">
    <source>
        <dbReference type="ARBA" id="ARBA00022691"/>
    </source>
</evidence>
<dbReference type="GO" id="GO:0032259">
    <property type="term" value="P:methylation"/>
    <property type="evidence" value="ECO:0007669"/>
    <property type="project" value="UniProtKB-KW"/>
</dbReference>
<accession>A0A316AG77</accession>